<reference evidence="1 2" key="1">
    <citation type="journal article" date="2015" name="Genome Biol. Evol.">
        <title>Comparative Genomics of a Bacterivorous Green Alga Reveals Evolutionary Causalities and Consequences of Phago-Mixotrophic Mode of Nutrition.</title>
        <authorList>
            <person name="Burns J.A."/>
            <person name="Paasch A."/>
            <person name="Narechania A."/>
            <person name="Kim E."/>
        </authorList>
    </citation>
    <scope>NUCLEOTIDE SEQUENCE [LARGE SCALE GENOMIC DNA]</scope>
    <source>
        <strain evidence="1 2">PLY_AMNH</strain>
    </source>
</reference>
<dbReference type="EMBL" id="LGRX02033150">
    <property type="protein sequence ID" value="KAK3242605.1"/>
    <property type="molecule type" value="Genomic_DNA"/>
</dbReference>
<organism evidence="1 2">
    <name type="scientific">Cymbomonas tetramitiformis</name>
    <dbReference type="NCBI Taxonomy" id="36881"/>
    <lineage>
        <taxon>Eukaryota</taxon>
        <taxon>Viridiplantae</taxon>
        <taxon>Chlorophyta</taxon>
        <taxon>Pyramimonadophyceae</taxon>
        <taxon>Pyramimonadales</taxon>
        <taxon>Pyramimonadaceae</taxon>
        <taxon>Cymbomonas</taxon>
    </lineage>
</organism>
<keyword evidence="2" id="KW-1185">Reference proteome</keyword>
<dbReference type="Proteomes" id="UP001190700">
    <property type="component" value="Unassembled WGS sequence"/>
</dbReference>
<proteinExistence type="predicted"/>
<name>A0AAE0EXG2_9CHLO</name>
<evidence type="ECO:0000313" key="1">
    <source>
        <dbReference type="EMBL" id="KAK3242605.1"/>
    </source>
</evidence>
<comment type="caution">
    <text evidence="1">The sequence shown here is derived from an EMBL/GenBank/DDBJ whole genome shotgun (WGS) entry which is preliminary data.</text>
</comment>
<dbReference type="AlphaFoldDB" id="A0AAE0EXG2"/>
<gene>
    <name evidence="1" type="ORF">CYMTET_47764</name>
</gene>
<accession>A0AAE0EXG2</accession>
<sequence length="175" mass="20601">MGVQRHMYDMILEVDVDEMEDDYATVNTIYQRSDMNVMERTDKPEFNIRKYKLRKLFLRITKFPQTSCPGIMIPPVDLGLTTGPWFDSVPKVRDELFNIQEVNHNAIMYTHVDAIHVHDKSANIEFNVQNLFSNQSWSAVQMTDLYNSRLSLLNPDFGTFDGWESKRKKKEEEKM</sequence>
<protein>
    <submittedName>
        <fullName evidence="1">Uncharacterized protein</fullName>
    </submittedName>
</protein>
<evidence type="ECO:0000313" key="2">
    <source>
        <dbReference type="Proteomes" id="UP001190700"/>
    </source>
</evidence>